<dbReference type="STRING" id="93064.BRX40_17040"/>
<proteinExistence type="predicted"/>
<dbReference type="GeneID" id="44134263"/>
<keyword evidence="3" id="KW-1185">Reference proteome</keyword>
<sequence>MPDGAHCRFIAEQAKRLIGKHDASMERQVYAFLGNQSTIAFMGGHDRLRDDPAFTKVATLARTLRRAGKMIVTGGGPGFMEAANLSAFLAPYDDAALADAMAILIRAPKYTDTHQRSCHPVLQRESRASLRPTSSRQAENGSETGAFSYLSGYRWQTTGRYSFCISHRTMS</sequence>
<feature type="region of interest" description="Disordered" evidence="1">
    <location>
        <begin position="115"/>
        <end position="142"/>
    </location>
</feature>
<dbReference type="RefSeq" id="WP_075152413.1">
    <property type="nucleotide sequence ID" value="NZ_CP018820.1"/>
</dbReference>
<feature type="compositionally biased region" description="Polar residues" evidence="1">
    <location>
        <begin position="131"/>
        <end position="142"/>
    </location>
</feature>
<dbReference type="AlphaFoldDB" id="A0A1L6JDH8"/>
<dbReference type="PANTHER" id="PTHR43393">
    <property type="entry name" value="CYTOKININ RIBOSIDE 5'-MONOPHOSPHATE PHOSPHORIBOHYDROLASE"/>
    <property type="match status" value="1"/>
</dbReference>
<dbReference type="PANTHER" id="PTHR43393:SF3">
    <property type="entry name" value="LYSINE DECARBOXYLASE-LIKE PROTEIN"/>
    <property type="match status" value="1"/>
</dbReference>
<name>A0A1L6JDH8_9SPHN</name>
<dbReference type="OrthoDB" id="9801098at2"/>
<dbReference type="SUPFAM" id="SSF102405">
    <property type="entry name" value="MCP/YpsA-like"/>
    <property type="match status" value="1"/>
</dbReference>
<evidence type="ECO:0000256" key="1">
    <source>
        <dbReference type="SAM" id="MobiDB-lite"/>
    </source>
</evidence>
<accession>A0A1L6JDH8</accession>
<evidence type="ECO:0000313" key="3">
    <source>
        <dbReference type="Proteomes" id="UP000185161"/>
    </source>
</evidence>
<gene>
    <name evidence="2" type="ORF">BRX40_17040</name>
</gene>
<dbReference type="EMBL" id="CP018820">
    <property type="protein sequence ID" value="APR53887.1"/>
    <property type="molecule type" value="Genomic_DNA"/>
</dbReference>
<dbReference type="GO" id="GO:0005829">
    <property type="term" value="C:cytosol"/>
    <property type="evidence" value="ECO:0007669"/>
    <property type="project" value="TreeGrafter"/>
</dbReference>
<organism evidence="2 3">
    <name type="scientific">Sphingomonas koreensis</name>
    <dbReference type="NCBI Taxonomy" id="93064"/>
    <lineage>
        <taxon>Bacteria</taxon>
        <taxon>Pseudomonadati</taxon>
        <taxon>Pseudomonadota</taxon>
        <taxon>Alphaproteobacteria</taxon>
        <taxon>Sphingomonadales</taxon>
        <taxon>Sphingomonadaceae</taxon>
        <taxon>Sphingomonas</taxon>
    </lineage>
</organism>
<dbReference type="KEGG" id="skr:BRX40_17040"/>
<dbReference type="InterPro" id="IPR052341">
    <property type="entry name" value="LOG_family_nucleotidases"/>
</dbReference>
<evidence type="ECO:0000313" key="2">
    <source>
        <dbReference type="EMBL" id="APR53887.1"/>
    </source>
</evidence>
<dbReference type="Proteomes" id="UP000185161">
    <property type="component" value="Chromosome"/>
</dbReference>
<dbReference type="Gene3D" id="3.40.50.450">
    <property type="match status" value="1"/>
</dbReference>
<protein>
    <submittedName>
        <fullName evidence="2">Uncharacterized protein</fullName>
    </submittedName>
</protein>
<reference evidence="3" key="1">
    <citation type="submission" date="2016-12" db="EMBL/GenBank/DDBJ databases">
        <title>Whole genome sequencing of Sphingomonas sp. ABOJV.</title>
        <authorList>
            <person name="Conlan S."/>
            <person name="Thomas P.J."/>
            <person name="Mullikin J."/>
            <person name="Palmore T.N."/>
            <person name="Frank K.M."/>
            <person name="Segre J.A."/>
        </authorList>
    </citation>
    <scope>NUCLEOTIDE SEQUENCE [LARGE SCALE GENOMIC DNA]</scope>
    <source>
        <strain evidence="3">ABOJV</strain>
    </source>
</reference>